<feature type="non-terminal residue" evidence="2">
    <location>
        <position position="243"/>
    </location>
</feature>
<feature type="region of interest" description="Disordered" evidence="1">
    <location>
        <begin position="1"/>
        <end position="243"/>
    </location>
</feature>
<name>A0A6J4I3J9_9ACTN</name>
<gene>
    <name evidence="2" type="ORF">AVDCRST_MAG57-1385</name>
</gene>
<feature type="compositionally biased region" description="Basic residues" evidence="1">
    <location>
        <begin position="66"/>
        <end position="79"/>
    </location>
</feature>
<accession>A0A6J4I3J9</accession>
<dbReference type="EMBL" id="CADCTI010000127">
    <property type="protein sequence ID" value="CAA9239231.1"/>
    <property type="molecule type" value="Genomic_DNA"/>
</dbReference>
<organism evidence="2">
    <name type="scientific">uncultured Blastococcus sp</name>
    <dbReference type="NCBI Taxonomy" id="217144"/>
    <lineage>
        <taxon>Bacteria</taxon>
        <taxon>Bacillati</taxon>
        <taxon>Actinomycetota</taxon>
        <taxon>Actinomycetes</taxon>
        <taxon>Geodermatophilales</taxon>
        <taxon>Geodermatophilaceae</taxon>
        <taxon>Blastococcus</taxon>
        <taxon>environmental samples</taxon>
    </lineage>
</organism>
<reference evidence="2" key="1">
    <citation type="submission" date="2020-02" db="EMBL/GenBank/DDBJ databases">
        <authorList>
            <person name="Meier V. D."/>
        </authorList>
    </citation>
    <scope>NUCLEOTIDE SEQUENCE</scope>
    <source>
        <strain evidence="2">AVDCRST_MAG57</strain>
    </source>
</reference>
<feature type="compositionally biased region" description="Basic residues" evidence="1">
    <location>
        <begin position="233"/>
        <end position="243"/>
    </location>
</feature>
<feature type="compositionally biased region" description="Basic and acidic residues" evidence="1">
    <location>
        <begin position="173"/>
        <end position="190"/>
    </location>
</feature>
<dbReference type="AlphaFoldDB" id="A0A6J4I3J9"/>
<feature type="compositionally biased region" description="Basic and acidic residues" evidence="1">
    <location>
        <begin position="25"/>
        <end position="41"/>
    </location>
</feature>
<proteinExistence type="predicted"/>
<evidence type="ECO:0000256" key="1">
    <source>
        <dbReference type="SAM" id="MobiDB-lite"/>
    </source>
</evidence>
<protein>
    <submittedName>
        <fullName evidence="2">Uncharacterized protein</fullName>
    </submittedName>
</protein>
<sequence length="243" mass="26147">DHGRQRDAGRRRDDPRRGAARGRHRPGDGAARADRGLGHDHRGLRRGPGRRGAGPLGDRAASSGPAHRRPAPRTGRPGHRTPGVQPGHRHRQRAGPAAVRPPRRGRRLRRGDPGRGLRGSTQLRARRDELPVHGPDAGLRRRGRGSLGHDGAPGAGLPRPAAAGDATGPARLGGRERGPQVADHRHDRPGLRPRAGARRGARSVRDAPPGEAGDLLRVDHRRRRPAHPAQPAGRRHRPPRACL</sequence>
<feature type="compositionally biased region" description="Low complexity" evidence="1">
    <location>
        <begin position="155"/>
        <end position="166"/>
    </location>
</feature>
<feature type="compositionally biased region" description="Basic and acidic residues" evidence="1">
    <location>
        <begin position="1"/>
        <end position="17"/>
    </location>
</feature>
<evidence type="ECO:0000313" key="2">
    <source>
        <dbReference type="EMBL" id="CAA9239231.1"/>
    </source>
</evidence>
<feature type="non-terminal residue" evidence="2">
    <location>
        <position position="1"/>
    </location>
</feature>
<feature type="compositionally biased region" description="Gly residues" evidence="1">
    <location>
        <begin position="145"/>
        <end position="154"/>
    </location>
</feature>